<sequence>MQGIILSVIAGVFISLQTVFNSRVSERFGLWATTTLVFVVGLAVAIPVFLLVGEGSLFHIEEVNLLYMTGGLFGVGIVYSIMRGIRALGPAYAVSIVLVAQLLLALIIDTFGLFGSEVIPFSFTKLAGLLVMIIGILVFKMKDK</sequence>
<dbReference type="PANTHER" id="PTHR34821:SF3">
    <property type="entry name" value="MEMBRANE PROTEIN"/>
    <property type="match status" value="1"/>
</dbReference>
<organism evidence="2 3">
    <name type="scientific">Pontibacillus chungwhensis BH030062</name>
    <dbReference type="NCBI Taxonomy" id="1385513"/>
    <lineage>
        <taxon>Bacteria</taxon>
        <taxon>Bacillati</taxon>
        <taxon>Bacillota</taxon>
        <taxon>Bacilli</taxon>
        <taxon>Bacillales</taxon>
        <taxon>Bacillaceae</taxon>
        <taxon>Pontibacillus</taxon>
    </lineage>
</organism>
<evidence type="ECO:0000256" key="1">
    <source>
        <dbReference type="SAM" id="Phobius"/>
    </source>
</evidence>
<feature type="transmembrane region" description="Helical" evidence="1">
    <location>
        <begin position="118"/>
        <end position="139"/>
    </location>
</feature>
<keyword evidence="1" id="KW-0812">Transmembrane</keyword>
<gene>
    <name evidence="2" type="ORF">N780_15890</name>
</gene>
<feature type="transmembrane region" description="Helical" evidence="1">
    <location>
        <begin position="91"/>
        <end position="111"/>
    </location>
</feature>
<keyword evidence="1" id="KW-1133">Transmembrane helix</keyword>
<dbReference type="RefSeq" id="WP_036781915.1">
    <property type="nucleotide sequence ID" value="NZ_AVBG01000004.1"/>
</dbReference>
<dbReference type="AlphaFoldDB" id="A0A0A2UVC8"/>
<dbReference type="GO" id="GO:0005886">
    <property type="term" value="C:plasma membrane"/>
    <property type="evidence" value="ECO:0007669"/>
    <property type="project" value="TreeGrafter"/>
</dbReference>
<comment type="caution">
    <text evidence="2">The sequence shown here is derived from an EMBL/GenBank/DDBJ whole genome shotgun (WGS) entry which is preliminary data.</text>
</comment>
<dbReference type="InterPro" id="IPR006750">
    <property type="entry name" value="YdcZ"/>
</dbReference>
<evidence type="ECO:0000313" key="3">
    <source>
        <dbReference type="Proteomes" id="UP000030153"/>
    </source>
</evidence>
<dbReference type="Proteomes" id="UP000030153">
    <property type="component" value="Unassembled WGS sequence"/>
</dbReference>
<feature type="transmembrane region" description="Helical" evidence="1">
    <location>
        <begin position="31"/>
        <end position="53"/>
    </location>
</feature>
<proteinExistence type="predicted"/>
<dbReference type="PANTHER" id="PTHR34821">
    <property type="entry name" value="INNER MEMBRANE PROTEIN YDCZ"/>
    <property type="match status" value="1"/>
</dbReference>
<dbReference type="eggNOG" id="COG3238">
    <property type="taxonomic scope" value="Bacteria"/>
</dbReference>
<keyword evidence="1" id="KW-0472">Membrane</keyword>
<evidence type="ECO:0000313" key="2">
    <source>
        <dbReference type="EMBL" id="KGP91839.1"/>
    </source>
</evidence>
<feature type="transmembrane region" description="Helical" evidence="1">
    <location>
        <begin position="65"/>
        <end position="85"/>
    </location>
</feature>
<name>A0A0A2UVC8_9BACI</name>
<accession>A0A0A2UVC8</accession>
<reference evidence="2 3" key="1">
    <citation type="submission" date="2013-08" db="EMBL/GenBank/DDBJ databases">
        <title>Genome of Pontibacillus chungwhensis.</title>
        <authorList>
            <person name="Wang Q."/>
            <person name="Wang G."/>
        </authorList>
    </citation>
    <scope>NUCLEOTIDE SEQUENCE [LARGE SCALE GENOMIC DNA]</scope>
    <source>
        <strain evidence="2 3">BH030062</strain>
    </source>
</reference>
<dbReference type="Pfam" id="PF04657">
    <property type="entry name" value="DMT_YdcZ"/>
    <property type="match status" value="1"/>
</dbReference>
<dbReference type="OrthoDB" id="9789346at2"/>
<dbReference type="EMBL" id="AVBG01000004">
    <property type="protein sequence ID" value="KGP91839.1"/>
    <property type="molecule type" value="Genomic_DNA"/>
</dbReference>
<keyword evidence="3" id="KW-1185">Reference proteome</keyword>
<protein>
    <submittedName>
        <fullName evidence="2">Membrane protein</fullName>
    </submittedName>
</protein>
<dbReference type="STRING" id="1385513.N780_15890"/>